<dbReference type="AlphaFoldDB" id="A0A835AI96"/>
<reference evidence="1" key="1">
    <citation type="submission" date="2020-07" db="EMBL/GenBank/DDBJ databases">
        <title>Genome sequence and genetic diversity analysis of an under-domesticated orphan crop, white fonio (Digitaria exilis).</title>
        <authorList>
            <person name="Bennetzen J.L."/>
            <person name="Chen S."/>
            <person name="Ma X."/>
            <person name="Wang X."/>
            <person name="Yssel A.E.J."/>
            <person name="Chaluvadi S.R."/>
            <person name="Johnson M."/>
            <person name="Gangashetty P."/>
            <person name="Hamidou F."/>
            <person name="Sanogo M.D."/>
            <person name="Zwaenepoel A."/>
            <person name="Wallace J."/>
            <person name="Van De Peer Y."/>
            <person name="Van Deynze A."/>
        </authorList>
    </citation>
    <scope>NUCLEOTIDE SEQUENCE</scope>
    <source>
        <tissue evidence="1">Leaves</tissue>
    </source>
</reference>
<dbReference type="Proteomes" id="UP000636709">
    <property type="component" value="Unassembled WGS sequence"/>
</dbReference>
<comment type="caution">
    <text evidence="1">The sequence shown here is derived from an EMBL/GenBank/DDBJ whole genome shotgun (WGS) entry which is preliminary data.</text>
</comment>
<keyword evidence="2" id="KW-1185">Reference proteome</keyword>
<accession>A0A835AI96</accession>
<evidence type="ECO:0000313" key="1">
    <source>
        <dbReference type="EMBL" id="KAF8665227.1"/>
    </source>
</evidence>
<gene>
    <name evidence="1" type="ORF">HU200_054123</name>
</gene>
<evidence type="ECO:0000313" key="2">
    <source>
        <dbReference type="Proteomes" id="UP000636709"/>
    </source>
</evidence>
<dbReference type="EMBL" id="JACEFO010002331">
    <property type="protein sequence ID" value="KAF8665227.1"/>
    <property type="molecule type" value="Genomic_DNA"/>
</dbReference>
<sequence length="75" mass="8891">MLLRARERFGLTIFREIIIMAIWAIWTHRNSIIFYNTTLSFATWRRTFTKGMKAVTSRAKPLVKESIKTWLSSLL</sequence>
<organism evidence="1 2">
    <name type="scientific">Digitaria exilis</name>
    <dbReference type="NCBI Taxonomy" id="1010633"/>
    <lineage>
        <taxon>Eukaryota</taxon>
        <taxon>Viridiplantae</taxon>
        <taxon>Streptophyta</taxon>
        <taxon>Embryophyta</taxon>
        <taxon>Tracheophyta</taxon>
        <taxon>Spermatophyta</taxon>
        <taxon>Magnoliopsida</taxon>
        <taxon>Liliopsida</taxon>
        <taxon>Poales</taxon>
        <taxon>Poaceae</taxon>
        <taxon>PACMAD clade</taxon>
        <taxon>Panicoideae</taxon>
        <taxon>Panicodae</taxon>
        <taxon>Paniceae</taxon>
        <taxon>Anthephorinae</taxon>
        <taxon>Digitaria</taxon>
    </lineage>
</organism>
<protein>
    <submittedName>
        <fullName evidence="1">Uncharacterized protein</fullName>
    </submittedName>
</protein>
<name>A0A835AI96_9POAL</name>
<proteinExistence type="predicted"/>